<proteinExistence type="predicted"/>
<dbReference type="GeneID" id="86893706"/>
<evidence type="ECO:0000313" key="5">
    <source>
        <dbReference type="Proteomes" id="UP001302374"/>
    </source>
</evidence>
<dbReference type="Pfam" id="PF15890">
    <property type="entry name" value="Peptidase_Mx1"/>
    <property type="match status" value="1"/>
</dbReference>
<organism evidence="2 4">
    <name type="scientific">Butyricimonas paravirosa</name>
    <dbReference type="NCBI Taxonomy" id="1472417"/>
    <lineage>
        <taxon>Bacteria</taxon>
        <taxon>Pseudomonadati</taxon>
        <taxon>Bacteroidota</taxon>
        <taxon>Bacteroidia</taxon>
        <taxon>Bacteroidales</taxon>
        <taxon>Odoribacteraceae</taxon>
        <taxon>Butyricimonas</taxon>
    </lineage>
</organism>
<dbReference type="InterPro" id="IPR030890">
    <property type="entry name" value="LP_HExxH_w_TonB"/>
</dbReference>
<keyword evidence="5" id="KW-1185">Reference proteome</keyword>
<feature type="signal peptide" evidence="1">
    <location>
        <begin position="1"/>
        <end position="20"/>
    </location>
</feature>
<dbReference type="AlphaFoldDB" id="A0A7X5YBF8"/>
<dbReference type="RefSeq" id="WP_118304149.1">
    <property type="nucleotide sequence ID" value="NZ_BMPA01000006.1"/>
</dbReference>
<evidence type="ECO:0008006" key="6">
    <source>
        <dbReference type="Google" id="ProtNLM"/>
    </source>
</evidence>
<evidence type="ECO:0000256" key="1">
    <source>
        <dbReference type="SAM" id="SignalP"/>
    </source>
</evidence>
<dbReference type="Proteomes" id="UP001302374">
    <property type="component" value="Chromosome"/>
</dbReference>
<dbReference type="EMBL" id="CP043839">
    <property type="protein sequence ID" value="WOF14467.1"/>
    <property type="molecule type" value="Genomic_DNA"/>
</dbReference>
<protein>
    <recommendedName>
        <fullName evidence="6">Lipoprotein</fullName>
    </recommendedName>
</protein>
<keyword evidence="1" id="KW-0732">Signal</keyword>
<feature type="chain" id="PRO_5031230214" description="Lipoprotein" evidence="1">
    <location>
        <begin position="21"/>
        <end position="291"/>
    </location>
</feature>
<evidence type="ECO:0000313" key="4">
    <source>
        <dbReference type="Proteomes" id="UP000576368"/>
    </source>
</evidence>
<dbReference type="Gene3D" id="3.40.390.70">
    <property type="match status" value="1"/>
</dbReference>
<evidence type="ECO:0000313" key="3">
    <source>
        <dbReference type="EMBL" id="WOF14467.1"/>
    </source>
</evidence>
<dbReference type="EMBL" id="JAATLI010000005">
    <property type="protein sequence ID" value="NJC18020.1"/>
    <property type="molecule type" value="Genomic_DNA"/>
</dbReference>
<evidence type="ECO:0000313" key="2">
    <source>
        <dbReference type="EMBL" id="NJC18020.1"/>
    </source>
</evidence>
<reference evidence="3 5" key="1">
    <citation type="submission" date="2019-09" db="EMBL/GenBank/DDBJ databases">
        <title>Butyricimonas paravirosa DSM 105722 (=214-4 = JCM 18677 = CCUG 65563).</title>
        <authorList>
            <person name="Le Roy T."/>
            <person name="Cani P.D."/>
        </authorList>
    </citation>
    <scope>NUCLEOTIDE SEQUENCE [LARGE SCALE GENOMIC DNA]</scope>
    <source>
        <strain evidence="3 5">DSM 105722</strain>
    </source>
</reference>
<accession>A0A7X5YBF8</accession>
<name>A0A7X5YBF8_9BACT</name>
<reference evidence="2 4" key="2">
    <citation type="submission" date="2020-03" db="EMBL/GenBank/DDBJ databases">
        <title>Genomic Encyclopedia of Type Strains, Phase IV (KMG-IV): sequencing the most valuable type-strain genomes for metagenomic binning, comparative biology and taxonomic classification.</title>
        <authorList>
            <person name="Goeker M."/>
        </authorList>
    </citation>
    <scope>NUCLEOTIDE SEQUENCE [LARGE SCALE GENOMIC DNA]</scope>
    <source>
        <strain evidence="2 4">DSM 105722</strain>
    </source>
</reference>
<dbReference type="Proteomes" id="UP000576368">
    <property type="component" value="Unassembled WGS sequence"/>
</dbReference>
<sequence>MKRLRIYIITLCCLCYMACAEDKEIGEIAPLSPDYTLPQGKSPADDRIVELHSQYGTYILYEYSQLDFVYGFSTSYSYLYTLPDPQYVGDMLDLLEKIWFQYYPQEFHKKYMPYKILLADSLILQQSGQLKLKYLNTGENVMAIGYCSDTLRKMSAATKLAFKNELHKQLWNIWTYSSMEFPDEFFKVSDYSSPASKDNTSENYARARGFIKNLSTVFNSEWSTASYLTDLKDYLKTDLYTFMLAMTTRTSEAWATDIAYPLVKKKYDILQEYFLEKYNINLKQIGDATYE</sequence>
<gene>
    <name evidence="3" type="ORF">F1644_20385</name>
    <name evidence="2" type="ORF">GGR15_001637</name>
</gene>